<evidence type="ECO:0000313" key="1">
    <source>
        <dbReference type="EnsemblPlants" id="ONIVA07G12990.1"/>
    </source>
</evidence>
<accession>A0A0E0I0U5</accession>
<dbReference type="EnsemblPlants" id="ONIVA07G12990.1">
    <property type="protein sequence ID" value="ONIVA07G12990.1"/>
    <property type="gene ID" value="ONIVA07G12990"/>
</dbReference>
<dbReference type="HOGENOM" id="CLU_1799566_0_0_1"/>
<reference evidence="1" key="1">
    <citation type="submission" date="2015-04" db="UniProtKB">
        <authorList>
            <consortium name="EnsemblPlants"/>
        </authorList>
    </citation>
    <scope>IDENTIFICATION</scope>
    <source>
        <strain evidence="1">SL10</strain>
    </source>
</reference>
<organism evidence="1">
    <name type="scientific">Oryza nivara</name>
    <name type="common">Indian wild rice</name>
    <name type="synonym">Oryza sativa f. spontanea</name>
    <dbReference type="NCBI Taxonomy" id="4536"/>
    <lineage>
        <taxon>Eukaryota</taxon>
        <taxon>Viridiplantae</taxon>
        <taxon>Streptophyta</taxon>
        <taxon>Embryophyta</taxon>
        <taxon>Tracheophyta</taxon>
        <taxon>Spermatophyta</taxon>
        <taxon>Magnoliopsida</taxon>
        <taxon>Liliopsida</taxon>
        <taxon>Poales</taxon>
        <taxon>Poaceae</taxon>
        <taxon>BOP clade</taxon>
        <taxon>Oryzoideae</taxon>
        <taxon>Oryzeae</taxon>
        <taxon>Oryzinae</taxon>
        <taxon>Oryza</taxon>
    </lineage>
</organism>
<protein>
    <submittedName>
        <fullName evidence="1">Uncharacterized protein</fullName>
    </submittedName>
</protein>
<proteinExistence type="predicted"/>
<evidence type="ECO:0000313" key="2">
    <source>
        <dbReference type="Proteomes" id="UP000006591"/>
    </source>
</evidence>
<dbReference type="Proteomes" id="UP000006591">
    <property type="component" value="Chromosome 7"/>
</dbReference>
<sequence>MAACSRRQSRAFHRRARSAALGRWRSKLASVWSTPFRLCSKPTNSSNPCTPASPAMPSLAPTSGKDDLNFVLFSVQYPFKIFQLVRMDREFRMVVGNLLQNCRSMMHGKIKQLLIMPFVEFMCLSLQGQRRLQTTYKPFAPWGY</sequence>
<dbReference type="Gramene" id="ONIVA07G12990.1">
    <property type="protein sequence ID" value="ONIVA07G12990.1"/>
    <property type="gene ID" value="ONIVA07G12990"/>
</dbReference>
<name>A0A0E0I0U5_ORYNI</name>
<keyword evidence="2" id="KW-1185">Reference proteome</keyword>
<dbReference type="AlphaFoldDB" id="A0A0E0I0U5"/>
<reference evidence="1" key="2">
    <citation type="submission" date="2018-04" db="EMBL/GenBank/DDBJ databases">
        <title>OnivRS2 (Oryza nivara Reference Sequence Version 2).</title>
        <authorList>
            <person name="Zhang J."/>
            <person name="Kudrna D."/>
            <person name="Lee S."/>
            <person name="Talag J."/>
            <person name="Rajasekar S."/>
            <person name="Welchert J."/>
            <person name="Hsing Y.-I."/>
            <person name="Wing R.A."/>
        </authorList>
    </citation>
    <scope>NUCLEOTIDE SEQUENCE [LARGE SCALE GENOMIC DNA]</scope>
    <source>
        <strain evidence="1">SL10</strain>
    </source>
</reference>